<dbReference type="Proteomes" id="UP001595891">
    <property type="component" value="Unassembled WGS sequence"/>
</dbReference>
<gene>
    <name evidence="3" type="ORF">ACFO8L_29230</name>
</gene>
<dbReference type="Gene3D" id="1.10.150.240">
    <property type="entry name" value="Putative phosphatase, domain 2"/>
    <property type="match status" value="1"/>
</dbReference>
<dbReference type="InterPro" id="IPR051540">
    <property type="entry name" value="S-2-haloacid_dehalogenase"/>
</dbReference>
<dbReference type="InterPro" id="IPR036412">
    <property type="entry name" value="HAD-like_sf"/>
</dbReference>
<comment type="caution">
    <text evidence="3">The sequence shown here is derived from an EMBL/GenBank/DDBJ whole genome shotgun (WGS) entry which is preliminary data.</text>
</comment>
<organism evidence="3 4">
    <name type="scientific">Sphaerisporangium corydalis</name>
    <dbReference type="NCBI Taxonomy" id="1441875"/>
    <lineage>
        <taxon>Bacteria</taxon>
        <taxon>Bacillati</taxon>
        <taxon>Actinomycetota</taxon>
        <taxon>Actinomycetes</taxon>
        <taxon>Streptosporangiales</taxon>
        <taxon>Streptosporangiaceae</taxon>
        <taxon>Sphaerisporangium</taxon>
    </lineage>
</organism>
<dbReference type="SUPFAM" id="SSF56784">
    <property type="entry name" value="HAD-like"/>
    <property type="match status" value="1"/>
</dbReference>
<dbReference type="InterPro" id="IPR006328">
    <property type="entry name" value="2-HAD"/>
</dbReference>
<reference evidence="4" key="1">
    <citation type="journal article" date="2019" name="Int. J. Syst. Evol. Microbiol.">
        <title>The Global Catalogue of Microorganisms (GCM) 10K type strain sequencing project: providing services to taxonomists for standard genome sequencing and annotation.</title>
        <authorList>
            <consortium name="The Broad Institute Genomics Platform"/>
            <consortium name="The Broad Institute Genome Sequencing Center for Infectious Disease"/>
            <person name="Wu L."/>
            <person name="Ma J."/>
        </authorList>
    </citation>
    <scope>NUCLEOTIDE SEQUENCE [LARGE SCALE GENOMIC DNA]</scope>
    <source>
        <strain evidence="4">CCUG 49560</strain>
    </source>
</reference>
<keyword evidence="4" id="KW-1185">Reference proteome</keyword>
<accession>A0ABV9EL70</accession>
<dbReference type="PANTHER" id="PTHR43316">
    <property type="entry name" value="HYDROLASE, HALOACID DELAHOGENASE-RELATED"/>
    <property type="match status" value="1"/>
</dbReference>
<dbReference type="RefSeq" id="WP_262843182.1">
    <property type="nucleotide sequence ID" value="NZ_JANZYP010000016.1"/>
</dbReference>
<dbReference type="Pfam" id="PF00702">
    <property type="entry name" value="Hydrolase"/>
    <property type="match status" value="1"/>
</dbReference>
<dbReference type="EMBL" id="JBHSFN010000021">
    <property type="protein sequence ID" value="MFC4590208.1"/>
    <property type="molecule type" value="Genomic_DNA"/>
</dbReference>
<evidence type="ECO:0000256" key="1">
    <source>
        <dbReference type="ARBA" id="ARBA00008106"/>
    </source>
</evidence>
<dbReference type="InterPro" id="IPR006439">
    <property type="entry name" value="HAD-SF_hydro_IA"/>
</dbReference>
<dbReference type="PRINTS" id="PR00413">
    <property type="entry name" value="HADHALOGNASE"/>
</dbReference>
<keyword evidence="2" id="KW-0378">Hydrolase</keyword>
<proteinExistence type="inferred from homology"/>
<protein>
    <submittedName>
        <fullName evidence="3">Haloacid dehalogenase type II</fullName>
    </submittedName>
</protein>
<evidence type="ECO:0000256" key="2">
    <source>
        <dbReference type="ARBA" id="ARBA00022801"/>
    </source>
</evidence>
<dbReference type="CDD" id="cd02588">
    <property type="entry name" value="HAD_L2-DEX"/>
    <property type="match status" value="1"/>
</dbReference>
<dbReference type="SFLD" id="SFLDG01129">
    <property type="entry name" value="C1.5:_HAD__Beta-PGM__Phosphata"/>
    <property type="match status" value="1"/>
</dbReference>
<sequence>MNRNLATAVDQRRSNGAGWIGGEPSVLVFDVNETLIDFESMNPLFEKIFGDKRVLREWLGHLIMYSMTITLSGLYEGYFTLGQGLLKMVGDIHGVRVTDDDVERIRQAMLTMPAHPDVEEGLADLKDAGFRLVTLTNSPSNPHGQSPLEHAGLARFFERQFTIETVRAYKPAPQVYHLVAQELAVPPSACFMVACHVWDTVGAQSAGYTAGLITRPGNAPLPIDSLPRPTIVAPDLPGLAAQLVRRWRS</sequence>
<dbReference type="PANTHER" id="PTHR43316:SF3">
    <property type="entry name" value="HALOACID DEHALOGENASE, TYPE II (AFU_ORTHOLOGUE AFUA_2G07750)-RELATED"/>
    <property type="match status" value="1"/>
</dbReference>
<comment type="similarity">
    <text evidence="1">Belongs to the HAD-like hydrolase superfamily. S-2-haloalkanoic acid dehalogenase family.</text>
</comment>
<dbReference type="NCBIfam" id="TIGR01428">
    <property type="entry name" value="HAD_type_II"/>
    <property type="match status" value="1"/>
</dbReference>
<evidence type="ECO:0000313" key="4">
    <source>
        <dbReference type="Proteomes" id="UP001595891"/>
    </source>
</evidence>
<dbReference type="InterPro" id="IPR023198">
    <property type="entry name" value="PGP-like_dom2"/>
</dbReference>
<dbReference type="InterPro" id="IPR023214">
    <property type="entry name" value="HAD_sf"/>
</dbReference>
<evidence type="ECO:0000313" key="3">
    <source>
        <dbReference type="EMBL" id="MFC4590208.1"/>
    </source>
</evidence>
<dbReference type="NCBIfam" id="TIGR01493">
    <property type="entry name" value="HAD-SF-IA-v2"/>
    <property type="match status" value="1"/>
</dbReference>
<dbReference type="Gene3D" id="3.40.50.1000">
    <property type="entry name" value="HAD superfamily/HAD-like"/>
    <property type="match status" value="1"/>
</dbReference>
<name>A0ABV9EL70_9ACTN</name>
<dbReference type="SFLD" id="SFLDS00003">
    <property type="entry name" value="Haloacid_Dehalogenase"/>
    <property type="match status" value="1"/>
</dbReference>